<evidence type="ECO:0000313" key="2">
    <source>
        <dbReference type="EMBL" id="GIL78405.1"/>
    </source>
</evidence>
<sequence>MSQPTSAISVARLACCADDSTDQGSCRIRLPASVWTAAGISYHKPVIVSIPCDGSSQPWRLLCVAALANEEVSFFSQPAQNAPPTPRTPQPLSPSPQTQLTPAAAVVAAVPPSPQQQQQRTPPSTSQKQKPQSCRRCPITATLAVVDPTVVLPPPDRTLSQLRELLVQSKAPVAEVTACRGTGVSTAAEARVRVLPGQEHLVNARMSFKLHQALVLPGCWLRMSPSCHVEVISVLPEPRFPDQPLRIVPSTRLVLVSHIGEPLPPEQQEQGSSQQGPKQCRVGHAVADGWDSELSPTDGSSEIVAASCRRTSASTSTAMSASKPRAARKAVAVRRNEGLQDGDQEPPASQDKASGQLSLDRLGQVQQQNSDMKVSAAGKPGRGRGGELRLQNEPVTLVSEAPSTEVHGLRGTAGGISEDVCGSSGGDGAGGDGKLDAVLGLGLEGGHPSDVRDAAPPPSREGKTNSHATSDHGRANVRQTTAKGAAGRSIGGALKQCSSPSSSQSTAAAEVAVEPSGLELAAEGAGEVEGSMPDKPQGKVKAKSRPSGAGLKTGGSSSKSRSGKKGSSPGPLTASASLFDALRGLGDDD</sequence>
<dbReference type="AlphaFoldDB" id="A0A8J4CBB9"/>
<proteinExistence type="predicted"/>
<evidence type="ECO:0000313" key="3">
    <source>
        <dbReference type="Proteomes" id="UP000747110"/>
    </source>
</evidence>
<feature type="compositionally biased region" description="Low complexity" evidence="1">
    <location>
        <begin position="305"/>
        <end position="324"/>
    </location>
</feature>
<dbReference type="EMBL" id="BNCP01000013">
    <property type="protein sequence ID" value="GIL78405.1"/>
    <property type="molecule type" value="Genomic_DNA"/>
</dbReference>
<name>A0A8J4CBB9_9CHLO</name>
<feature type="region of interest" description="Disordered" evidence="1">
    <location>
        <begin position="77"/>
        <end position="133"/>
    </location>
</feature>
<reference evidence="2" key="1">
    <citation type="journal article" date="2021" name="Proc. Natl. Acad. Sci. U.S.A.">
        <title>Three genomes in the algal genus Volvox reveal the fate of a haploid sex-determining region after a transition to homothallism.</title>
        <authorList>
            <person name="Yamamoto K."/>
            <person name="Hamaji T."/>
            <person name="Kawai-Toyooka H."/>
            <person name="Matsuzaki R."/>
            <person name="Takahashi F."/>
            <person name="Nishimura Y."/>
            <person name="Kawachi M."/>
            <person name="Noguchi H."/>
            <person name="Minakuchi Y."/>
            <person name="Umen J.G."/>
            <person name="Toyoda A."/>
            <person name="Nozaki H."/>
        </authorList>
    </citation>
    <scope>NUCLEOTIDE SEQUENCE</scope>
    <source>
        <strain evidence="2">NIES-3786</strain>
    </source>
</reference>
<feature type="region of interest" description="Disordered" evidence="1">
    <location>
        <begin position="289"/>
        <end position="589"/>
    </location>
</feature>
<keyword evidence="3" id="KW-1185">Reference proteome</keyword>
<feature type="compositionally biased region" description="Low complexity" evidence="1">
    <location>
        <begin position="547"/>
        <end position="570"/>
    </location>
</feature>
<feature type="compositionally biased region" description="Pro residues" evidence="1">
    <location>
        <begin position="81"/>
        <end position="94"/>
    </location>
</feature>
<feature type="compositionally biased region" description="Gly residues" evidence="1">
    <location>
        <begin position="423"/>
        <end position="432"/>
    </location>
</feature>
<feature type="compositionally biased region" description="Basic and acidic residues" evidence="1">
    <location>
        <begin position="460"/>
        <end position="474"/>
    </location>
</feature>
<dbReference type="Proteomes" id="UP000747110">
    <property type="component" value="Unassembled WGS sequence"/>
</dbReference>
<feature type="region of interest" description="Disordered" evidence="1">
    <location>
        <begin position="262"/>
        <end position="281"/>
    </location>
</feature>
<feature type="compositionally biased region" description="Low complexity" evidence="1">
    <location>
        <begin position="517"/>
        <end position="530"/>
    </location>
</feature>
<dbReference type="OrthoDB" id="549452at2759"/>
<feature type="compositionally biased region" description="Low complexity" evidence="1">
    <location>
        <begin position="266"/>
        <end position="277"/>
    </location>
</feature>
<comment type="caution">
    <text evidence="2">The sequence shown here is derived from an EMBL/GenBank/DDBJ whole genome shotgun (WGS) entry which is preliminary data.</text>
</comment>
<gene>
    <name evidence="2" type="ORF">Vretifemale_7874</name>
</gene>
<feature type="compositionally biased region" description="Low complexity" evidence="1">
    <location>
        <begin position="95"/>
        <end position="127"/>
    </location>
</feature>
<accession>A0A8J4CBB9</accession>
<organism evidence="2 3">
    <name type="scientific">Volvox reticuliferus</name>
    <dbReference type="NCBI Taxonomy" id="1737510"/>
    <lineage>
        <taxon>Eukaryota</taxon>
        <taxon>Viridiplantae</taxon>
        <taxon>Chlorophyta</taxon>
        <taxon>core chlorophytes</taxon>
        <taxon>Chlorophyceae</taxon>
        <taxon>CS clade</taxon>
        <taxon>Chlamydomonadales</taxon>
        <taxon>Volvocaceae</taxon>
        <taxon>Volvox</taxon>
    </lineage>
</organism>
<evidence type="ECO:0000256" key="1">
    <source>
        <dbReference type="SAM" id="MobiDB-lite"/>
    </source>
</evidence>
<protein>
    <submittedName>
        <fullName evidence="2">Uncharacterized protein</fullName>
    </submittedName>
</protein>